<comment type="subcellular location">
    <subcellularLocation>
        <location evidence="1">Membrane</location>
        <topology evidence="1">Single-pass type II membrane protein</topology>
    </subcellularLocation>
</comment>
<dbReference type="AlphaFoldDB" id="A0A8X7SF42"/>
<feature type="compositionally biased region" description="Basic and acidic residues" evidence="14">
    <location>
        <begin position="233"/>
        <end position="253"/>
    </location>
</feature>
<proteinExistence type="inferred from homology"/>
<gene>
    <name evidence="15" type="ORF">Bca52824_025677</name>
</gene>
<evidence type="ECO:0000256" key="12">
    <source>
        <dbReference type="ARBA" id="ARBA00023277"/>
    </source>
</evidence>
<evidence type="ECO:0000256" key="11">
    <source>
        <dbReference type="ARBA" id="ARBA00023253"/>
    </source>
</evidence>
<dbReference type="Proteomes" id="UP000886595">
    <property type="component" value="Unassembled WGS sequence"/>
</dbReference>
<name>A0A8X7SF42_BRACI</name>
<evidence type="ECO:0000256" key="5">
    <source>
        <dbReference type="ARBA" id="ARBA00022679"/>
    </source>
</evidence>
<protein>
    <recommendedName>
        <fullName evidence="13">O-fucosyltransferase family protein</fullName>
    </recommendedName>
</protein>
<feature type="region of interest" description="Disordered" evidence="14">
    <location>
        <begin position="229"/>
        <end position="253"/>
    </location>
</feature>
<evidence type="ECO:0000256" key="2">
    <source>
        <dbReference type="ARBA" id="ARBA00004881"/>
    </source>
</evidence>
<keyword evidence="6" id="KW-0812">Transmembrane</keyword>
<reference evidence="15 16" key="1">
    <citation type="submission" date="2020-02" db="EMBL/GenBank/DDBJ databases">
        <authorList>
            <person name="Ma Q."/>
            <person name="Huang Y."/>
            <person name="Song X."/>
            <person name="Pei D."/>
        </authorList>
    </citation>
    <scope>NUCLEOTIDE SEQUENCE [LARGE SCALE GENOMIC DNA]</scope>
    <source>
        <strain evidence="15">Sxm20200214</strain>
        <tissue evidence="15">Leaf</tissue>
    </source>
</reference>
<keyword evidence="5" id="KW-0808">Transferase</keyword>
<evidence type="ECO:0000256" key="10">
    <source>
        <dbReference type="ARBA" id="ARBA00023180"/>
    </source>
</evidence>
<evidence type="ECO:0000313" key="16">
    <source>
        <dbReference type="Proteomes" id="UP000886595"/>
    </source>
</evidence>
<dbReference type="OrthoDB" id="1718146at2759"/>
<dbReference type="Pfam" id="PF10250">
    <property type="entry name" value="O-FucT"/>
    <property type="match status" value="1"/>
</dbReference>
<evidence type="ECO:0000256" key="7">
    <source>
        <dbReference type="ARBA" id="ARBA00022968"/>
    </source>
</evidence>
<dbReference type="InterPro" id="IPR019378">
    <property type="entry name" value="GDP-Fuc_O-FucTrfase"/>
</dbReference>
<evidence type="ECO:0000256" key="3">
    <source>
        <dbReference type="ARBA" id="ARBA00007737"/>
    </source>
</evidence>
<sequence length="253" mass="28474">MLQIKRSVSAGYSQAARVPNVYHSYIKRWCKAGVCEPVTGNVQGTELPEECDDESVGEDKVEIAHKEVHDAVFGGPVRKRGRRDFEIWSVKRLAEWRPCKWWLQGHLTPLPADTNGYIRIDCFGGLNQMRRDLCDGVGIARLLNATLVLPRFEVAAYWNESRYITKEPFRVDCSKGKVNSITEKHSPTVIGTSLHFLNTHQRSRFEPDMVAYSRCEYLSPSSVAAIKAAGGDKTVDRRDSSELEKARESAADS</sequence>
<comment type="similarity">
    <text evidence="3">Belongs to the glycosyltransferase GT106 family.</text>
</comment>
<dbReference type="GO" id="GO:0005737">
    <property type="term" value="C:cytoplasm"/>
    <property type="evidence" value="ECO:0007669"/>
    <property type="project" value="TreeGrafter"/>
</dbReference>
<comment type="pathway">
    <text evidence="2">Glycan metabolism.</text>
</comment>
<dbReference type="GO" id="GO:0016757">
    <property type="term" value="F:glycosyltransferase activity"/>
    <property type="evidence" value="ECO:0007669"/>
    <property type="project" value="UniProtKB-KW"/>
</dbReference>
<evidence type="ECO:0000256" key="1">
    <source>
        <dbReference type="ARBA" id="ARBA00004606"/>
    </source>
</evidence>
<dbReference type="GO" id="GO:0006004">
    <property type="term" value="P:fucose metabolic process"/>
    <property type="evidence" value="ECO:0007669"/>
    <property type="project" value="UniProtKB-KW"/>
</dbReference>
<dbReference type="GO" id="GO:0016020">
    <property type="term" value="C:membrane"/>
    <property type="evidence" value="ECO:0007669"/>
    <property type="project" value="UniProtKB-SubCell"/>
</dbReference>
<evidence type="ECO:0000256" key="6">
    <source>
        <dbReference type="ARBA" id="ARBA00022692"/>
    </source>
</evidence>
<keyword evidence="4" id="KW-0328">Glycosyltransferase</keyword>
<evidence type="ECO:0000256" key="13">
    <source>
        <dbReference type="ARBA" id="ARBA00030350"/>
    </source>
</evidence>
<keyword evidence="7" id="KW-0735">Signal-anchor</keyword>
<evidence type="ECO:0000256" key="9">
    <source>
        <dbReference type="ARBA" id="ARBA00023136"/>
    </source>
</evidence>
<keyword evidence="10" id="KW-0325">Glycoprotein</keyword>
<dbReference type="PANTHER" id="PTHR31741">
    <property type="entry name" value="OS02G0726500 PROTEIN-RELATED"/>
    <property type="match status" value="1"/>
</dbReference>
<keyword evidence="8" id="KW-1133">Transmembrane helix</keyword>
<dbReference type="PANTHER" id="PTHR31741:SF2">
    <property type="entry name" value="O-FUCOSYLTRANSFERASE 13"/>
    <property type="match status" value="1"/>
</dbReference>
<evidence type="ECO:0000256" key="8">
    <source>
        <dbReference type="ARBA" id="ARBA00022989"/>
    </source>
</evidence>
<keyword evidence="16" id="KW-1185">Reference proteome</keyword>
<keyword evidence="9" id="KW-0472">Membrane</keyword>
<keyword evidence="11" id="KW-0294">Fucose metabolism</keyword>
<evidence type="ECO:0000256" key="4">
    <source>
        <dbReference type="ARBA" id="ARBA00022676"/>
    </source>
</evidence>
<dbReference type="EMBL" id="JAAMPC010000006">
    <property type="protein sequence ID" value="KAG2305929.1"/>
    <property type="molecule type" value="Genomic_DNA"/>
</dbReference>
<keyword evidence="12" id="KW-0119">Carbohydrate metabolism</keyword>
<evidence type="ECO:0000256" key="14">
    <source>
        <dbReference type="SAM" id="MobiDB-lite"/>
    </source>
</evidence>
<evidence type="ECO:0000313" key="15">
    <source>
        <dbReference type="EMBL" id="KAG2305929.1"/>
    </source>
</evidence>
<organism evidence="15 16">
    <name type="scientific">Brassica carinata</name>
    <name type="common">Ethiopian mustard</name>
    <name type="synonym">Abyssinian cabbage</name>
    <dbReference type="NCBI Taxonomy" id="52824"/>
    <lineage>
        <taxon>Eukaryota</taxon>
        <taxon>Viridiplantae</taxon>
        <taxon>Streptophyta</taxon>
        <taxon>Embryophyta</taxon>
        <taxon>Tracheophyta</taxon>
        <taxon>Spermatophyta</taxon>
        <taxon>Magnoliopsida</taxon>
        <taxon>eudicotyledons</taxon>
        <taxon>Gunneridae</taxon>
        <taxon>Pentapetalae</taxon>
        <taxon>rosids</taxon>
        <taxon>malvids</taxon>
        <taxon>Brassicales</taxon>
        <taxon>Brassicaceae</taxon>
        <taxon>Brassiceae</taxon>
        <taxon>Brassica</taxon>
    </lineage>
</organism>
<accession>A0A8X7SF42</accession>
<comment type="caution">
    <text evidence="15">The sequence shown here is derived from an EMBL/GenBank/DDBJ whole genome shotgun (WGS) entry which is preliminary data.</text>
</comment>